<feature type="compositionally biased region" description="Basic and acidic residues" evidence="1">
    <location>
        <begin position="9"/>
        <end position="25"/>
    </location>
</feature>
<feature type="region of interest" description="Disordered" evidence="1">
    <location>
        <begin position="143"/>
        <end position="182"/>
    </location>
</feature>
<dbReference type="OrthoDB" id="2431782at2759"/>
<evidence type="ECO:0000256" key="1">
    <source>
        <dbReference type="SAM" id="MobiDB-lite"/>
    </source>
</evidence>
<dbReference type="Proteomes" id="UP000748756">
    <property type="component" value="Unassembled WGS sequence"/>
</dbReference>
<feature type="compositionally biased region" description="Basic residues" evidence="1">
    <location>
        <begin position="247"/>
        <end position="258"/>
    </location>
</feature>
<feature type="compositionally biased region" description="Low complexity" evidence="1">
    <location>
        <begin position="293"/>
        <end position="309"/>
    </location>
</feature>
<organism evidence="2 3">
    <name type="scientific">Linnemannia schmuckeri</name>
    <dbReference type="NCBI Taxonomy" id="64567"/>
    <lineage>
        <taxon>Eukaryota</taxon>
        <taxon>Fungi</taxon>
        <taxon>Fungi incertae sedis</taxon>
        <taxon>Mucoromycota</taxon>
        <taxon>Mortierellomycotina</taxon>
        <taxon>Mortierellomycetes</taxon>
        <taxon>Mortierellales</taxon>
        <taxon>Mortierellaceae</taxon>
        <taxon>Linnemannia</taxon>
    </lineage>
</organism>
<feature type="region of interest" description="Disordered" evidence="1">
    <location>
        <begin position="1"/>
        <end position="49"/>
    </location>
</feature>
<feature type="region of interest" description="Disordered" evidence="1">
    <location>
        <begin position="70"/>
        <end position="131"/>
    </location>
</feature>
<feature type="region of interest" description="Disordered" evidence="1">
    <location>
        <begin position="344"/>
        <end position="376"/>
    </location>
</feature>
<name>A0A9P5V666_9FUNG</name>
<reference evidence="2" key="1">
    <citation type="journal article" date="2020" name="Fungal Divers.">
        <title>Resolving the Mortierellaceae phylogeny through synthesis of multi-gene phylogenetics and phylogenomics.</title>
        <authorList>
            <person name="Vandepol N."/>
            <person name="Liber J."/>
            <person name="Desiro A."/>
            <person name="Na H."/>
            <person name="Kennedy M."/>
            <person name="Barry K."/>
            <person name="Grigoriev I.V."/>
            <person name="Miller A.N."/>
            <person name="O'Donnell K."/>
            <person name="Stajich J.E."/>
            <person name="Bonito G."/>
        </authorList>
    </citation>
    <scope>NUCLEOTIDE SEQUENCE</scope>
    <source>
        <strain evidence="2">NRRL 6426</strain>
    </source>
</reference>
<gene>
    <name evidence="2" type="ORF">BG015_002428</name>
</gene>
<feature type="compositionally biased region" description="Gly residues" evidence="1">
    <location>
        <begin position="355"/>
        <end position="364"/>
    </location>
</feature>
<feature type="compositionally biased region" description="Low complexity" evidence="1">
    <location>
        <begin position="29"/>
        <end position="42"/>
    </location>
</feature>
<feature type="compositionally biased region" description="Low complexity" evidence="1">
    <location>
        <begin position="225"/>
        <end position="246"/>
    </location>
</feature>
<protein>
    <submittedName>
        <fullName evidence="2">Uncharacterized protein</fullName>
    </submittedName>
</protein>
<dbReference type="EMBL" id="JAAAUQ010001480">
    <property type="protein sequence ID" value="KAF9138330.1"/>
    <property type="molecule type" value="Genomic_DNA"/>
</dbReference>
<proteinExistence type="predicted"/>
<keyword evidence="3" id="KW-1185">Reference proteome</keyword>
<accession>A0A9P5V666</accession>
<dbReference type="AlphaFoldDB" id="A0A9P5V666"/>
<feature type="compositionally biased region" description="Low complexity" evidence="1">
    <location>
        <begin position="265"/>
        <end position="285"/>
    </location>
</feature>
<evidence type="ECO:0000313" key="3">
    <source>
        <dbReference type="Proteomes" id="UP000748756"/>
    </source>
</evidence>
<feature type="region of interest" description="Disordered" evidence="1">
    <location>
        <begin position="194"/>
        <end position="328"/>
    </location>
</feature>
<comment type="caution">
    <text evidence="2">The sequence shown here is derived from an EMBL/GenBank/DDBJ whole genome shotgun (WGS) entry which is preliminary data.</text>
</comment>
<sequence>MGTLTRQKSAKDRVAEREQRRHSSEDGLASYRRSASSSPPTSCIVDNINNNKYAIPPKCRMVFHMRDEVPRPREEDKTGLSEKRFYQYRPQPQPRARIHSLSSSPDQGQEEGSMLSPLTSSPAPMKKPNSGKCVKMVSFKEPEPWRDVTPPPPPHQPPSSLSSSAETEKQGDPHDTKLARMLFTRLDIPTIMVTEPQQQKQSASASASASTPIAVRRPISEPILSGGSTVLSTSSPLSSSSSPSSSAHRHIQATRKKSATPPPRLSSTSLPSPSSSADDPLSSTTSRHRRNLSMPVQSTSPSSPSSNVPRRMQAGQGPMVEEPKTKSGNKLLRLWRSATQKYGNHHHHHNHQSNGGIGFLGGKGSDLEPLVSMAQE</sequence>
<feature type="compositionally biased region" description="Basic and acidic residues" evidence="1">
    <location>
        <begin position="70"/>
        <end position="85"/>
    </location>
</feature>
<evidence type="ECO:0000313" key="2">
    <source>
        <dbReference type="EMBL" id="KAF9138330.1"/>
    </source>
</evidence>
<feature type="compositionally biased region" description="Low complexity" evidence="1">
    <location>
        <begin position="197"/>
        <end position="210"/>
    </location>
</feature>
<feature type="compositionally biased region" description="Basic and acidic residues" evidence="1">
    <location>
        <begin position="166"/>
        <end position="178"/>
    </location>
</feature>